<keyword evidence="2" id="KW-1185">Reference proteome</keyword>
<organism evidence="1 2">
    <name type="scientific">Proteus phage Stubb</name>
    <dbReference type="NCBI Taxonomy" id="2315597"/>
    <lineage>
        <taxon>Viruses</taxon>
        <taxon>Duplodnaviria</taxon>
        <taxon>Heunggongvirae</taxon>
        <taxon>Uroviricota</taxon>
        <taxon>Caudoviricetes</taxon>
        <taxon>Demerecviridae</taxon>
        <taxon>Novosibvirus</taxon>
        <taxon>Novosibvirus stubb</taxon>
    </lineage>
</organism>
<gene>
    <name evidence="1" type="ORF">CPT_Stubb_127</name>
</gene>
<evidence type="ECO:0000313" key="1">
    <source>
        <dbReference type="EMBL" id="AYJ73243.1"/>
    </source>
</evidence>
<name>A0A3B8DJ55_9CAUD</name>
<reference evidence="2" key="1">
    <citation type="submission" date="2018-09" db="EMBL/GenBank/DDBJ databases">
        <title>Complete genome of Proteus mirabilis phage Stubb.</title>
        <authorList>
            <person name="Bourgeois T.A."/>
            <person name="Lessor L."/>
            <person name="O'Leary C.J."/>
            <person name="Liu M."/>
        </authorList>
    </citation>
    <scope>NUCLEOTIDE SEQUENCE [LARGE SCALE GENOMIC DNA]</scope>
</reference>
<sequence>MSRWKKVYAKPPTKKYIEEKDERPICRVVPPALMLLPDPISWLEHRRSVRLQKMITLVLEKRYKELSEIHENSICKDPYKVI</sequence>
<dbReference type="Proteomes" id="UP000269143">
    <property type="component" value="Segment"/>
</dbReference>
<proteinExistence type="predicted"/>
<accession>A0A3B8DJ55</accession>
<dbReference type="EMBL" id="MH830339">
    <property type="protein sequence ID" value="AYJ73243.1"/>
    <property type="molecule type" value="Genomic_DNA"/>
</dbReference>
<evidence type="ECO:0000313" key="2">
    <source>
        <dbReference type="Proteomes" id="UP000269143"/>
    </source>
</evidence>
<protein>
    <submittedName>
        <fullName evidence="1">Uncharacterized protein</fullName>
    </submittedName>
</protein>